<dbReference type="PANTHER" id="PTHR47411:SF3">
    <property type="entry name" value="I-BETA-1,3-N-ACETYLGLUCOSAMINYLTRANSFERASE"/>
    <property type="match status" value="1"/>
</dbReference>
<organism evidence="3">
    <name type="scientific">Enterobius vermicularis</name>
    <name type="common">Human pinworm</name>
    <dbReference type="NCBI Taxonomy" id="51028"/>
    <lineage>
        <taxon>Eukaryota</taxon>
        <taxon>Metazoa</taxon>
        <taxon>Ecdysozoa</taxon>
        <taxon>Nematoda</taxon>
        <taxon>Chromadorea</taxon>
        <taxon>Rhabditida</taxon>
        <taxon>Spirurina</taxon>
        <taxon>Oxyuridomorpha</taxon>
        <taxon>Oxyuroidea</taxon>
        <taxon>Oxyuridae</taxon>
        <taxon>Enterobius</taxon>
    </lineage>
</organism>
<dbReference type="WBParaSite" id="EVEC_0000750601-mRNA-1">
    <property type="protein sequence ID" value="EVEC_0000750601-mRNA-1"/>
    <property type="gene ID" value="EVEC_0000750601"/>
</dbReference>
<dbReference type="OrthoDB" id="9974378at2759"/>
<dbReference type="Proteomes" id="UP000274131">
    <property type="component" value="Unassembled WGS sequence"/>
</dbReference>
<dbReference type="EMBL" id="UXUI01008737">
    <property type="protein sequence ID" value="VDD92257.1"/>
    <property type="molecule type" value="Genomic_DNA"/>
</dbReference>
<dbReference type="PANTHER" id="PTHR47411">
    <property type="entry name" value="B3GNT1, BETA-1,3-N-ACETYLGUCOSAMINYLTRANSFERASE 1, HOMOLOG"/>
    <property type="match status" value="1"/>
</dbReference>
<reference evidence="3" key="1">
    <citation type="submission" date="2017-02" db="UniProtKB">
        <authorList>
            <consortium name="WormBaseParasite"/>
        </authorList>
    </citation>
    <scope>IDENTIFICATION</scope>
</reference>
<accession>A0A0N4VAJ4</accession>
<name>A0A0N4VAJ4_ENTVE</name>
<evidence type="ECO:0000313" key="1">
    <source>
        <dbReference type="EMBL" id="VDD92257.1"/>
    </source>
</evidence>
<reference evidence="1 2" key="2">
    <citation type="submission" date="2018-10" db="EMBL/GenBank/DDBJ databases">
        <authorList>
            <consortium name="Pathogen Informatics"/>
        </authorList>
    </citation>
    <scope>NUCLEOTIDE SEQUENCE [LARGE SCALE GENOMIC DNA]</scope>
</reference>
<sequence length="325" mass="38315">MERRKYNEYNRIMLALHGSHEYLNENILKQASKKFWLPVESWNGPISLAIYLTGRNITDAYFTTLEKLVILEERFDGKVSVHFFYKSNKPCLPTVPDVTNAPIGRGYEINVARNIARVLSSTKYIIVSDQEFIFSPNFEFQLRNLMDETLKRSSKTVFIYRVFELNSSVERIPKEKKELKMLYDSGLAVQFHKVIAPKCHEISKIEEWFAKEYDGKNVTVNRIVDYEYLHWEPQLASLTDIPFHDETFLYGAADNTVLRWDLCYRGYEFALVDELFAVHPGIRKETFYGHIYGKLITFRRDGYKSFRQRMIKNHWIGKSGCPQPW</sequence>
<protein>
    <submittedName>
        <fullName evidence="3">Glycosyltransferase family 17</fullName>
    </submittedName>
</protein>
<evidence type="ECO:0000313" key="2">
    <source>
        <dbReference type="Proteomes" id="UP000274131"/>
    </source>
</evidence>
<evidence type="ECO:0000313" key="3">
    <source>
        <dbReference type="WBParaSite" id="EVEC_0000750601-mRNA-1"/>
    </source>
</evidence>
<keyword evidence="2" id="KW-1185">Reference proteome</keyword>
<dbReference type="Pfam" id="PF13896">
    <property type="entry name" value="Glyco_transf_49"/>
    <property type="match status" value="1"/>
</dbReference>
<gene>
    <name evidence="1" type="ORF">EVEC_LOCUS7008</name>
</gene>
<dbReference type="AlphaFoldDB" id="A0A0N4VAJ4"/>
<proteinExistence type="predicted"/>